<dbReference type="RefSeq" id="WP_143082455.1">
    <property type="nucleotide sequence ID" value="NZ_FOHX01000012.1"/>
</dbReference>
<dbReference type="Gene3D" id="3.30.450.20">
    <property type="entry name" value="PAS domain"/>
    <property type="match status" value="1"/>
</dbReference>
<organism evidence="1 2">
    <name type="scientific">Nonomuraea wenchangensis</name>
    <dbReference type="NCBI Taxonomy" id="568860"/>
    <lineage>
        <taxon>Bacteria</taxon>
        <taxon>Bacillati</taxon>
        <taxon>Actinomycetota</taxon>
        <taxon>Actinomycetes</taxon>
        <taxon>Streptosporangiales</taxon>
        <taxon>Streptosporangiaceae</taxon>
        <taxon>Nonomuraea</taxon>
    </lineage>
</organism>
<evidence type="ECO:0000313" key="1">
    <source>
        <dbReference type="EMBL" id="SEU34721.1"/>
    </source>
</evidence>
<accession>A0A1I0L5E2</accession>
<dbReference type="InterPro" id="IPR036457">
    <property type="entry name" value="PPM-type-like_dom_sf"/>
</dbReference>
<dbReference type="Proteomes" id="UP000199361">
    <property type="component" value="Unassembled WGS sequence"/>
</dbReference>
<reference evidence="1 2" key="1">
    <citation type="submission" date="2016-10" db="EMBL/GenBank/DDBJ databases">
        <authorList>
            <person name="de Groot N.N."/>
        </authorList>
    </citation>
    <scope>NUCLEOTIDE SEQUENCE [LARGE SCALE GENOMIC DNA]</scope>
    <source>
        <strain evidence="1 2">CGMCC 4.5598</strain>
    </source>
</reference>
<keyword evidence="2" id="KW-1185">Reference proteome</keyword>
<protein>
    <recommendedName>
        <fullName evidence="3">PAS fold-containing protein</fullName>
    </recommendedName>
</protein>
<proteinExistence type="predicted"/>
<evidence type="ECO:0008006" key="3">
    <source>
        <dbReference type="Google" id="ProtNLM"/>
    </source>
</evidence>
<sequence>MYDKLGIDPGEKPIALEDLPNLTVPEDLAAVEDLIDTLQECRESAETELRIRHRHGMRHRCVVAEPLLDSKGLPVKPRFLVQDVTRGRRRERSMARVQAQAVRQEERALEQQRVSDHLQAVILSAEELARLGGDFFKARRLGEDKVLPAVGDAMGHGLAAAGLVLQLRAGPAGPA</sequence>
<dbReference type="STRING" id="568860.SAMN05421811_112106"/>
<dbReference type="EMBL" id="FOHX01000012">
    <property type="protein sequence ID" value="SEU34721.1"/>
    <property type="molecule type" value="Genomic_DNA"/>
</dbReference>
<dbReference type="Gene3D" id="3.60.40.10">
    <property type="entry name" value="PPM-type phosphatase domain"/>
    <property type="match status" value="1"/>
</dbReference>
<name>A0A1I0L5E2_9ACTN</name>
<dbReference type="AlphaFoldDB" id="A0A1I0L5E2"/>
<gene>
    <name evidence="1" type="ORF">SAMN05421811_112106</name>
</gene>
<evidence type="ECO:0000313" key="2">
    <source>
        <dbReference type="Proteomes" id="UP000199361"/>
    </source>
</evidence>